<dbReference type="InterPro" id="IPR050490">
    <property type="entry name" value="Bact_solute-bd_prot1"/>
</dbReference>
<reference evidence="2" key="1">
    <citation type="submission" date="2022-10" db="EMBL/GenBank/DDBJ databases">
        <title>The complete genomes of actinobacterial strains from the NBC collection.</title>
        <authorList>
            <person name="Joergensen T.S."/>
            <person name="Alvarez Arevalo M."/>
            <person name="Sterndorff E.B."/>
            <person name="Faurdal D."/>
            <person name="Vuksanovic O."/>
            <person name="Mourched A.-S."/>
            <person name="Charusanti P."/>
            <person name="Shaw S."/>
            <person name="Blin K."/>
            <person name="Weber T."/>
        </authorList>
    </citation>
    <scope>NUCLEOTIDE SEQUENCE</scope>
    <source>
        <strain evidence="2">NBC_00049</strain>
    </source>
</reference>
<dbReference type="PANTHER" id="PTHR43649">
    <property type="entry name" value="ARABINOSE-BINDING PROTEIN-RELATED"/>
    <property type="match status" value="1"/>
</dbReference>
<feature type="signal peptide" evidence="1">
    <location>
        <begin position="1"/>
        <end position="19"/>
    </location>
</feature>
<dbReference type="AlphaFoldDB" id="A0AAU2JPY7"/>
<accession>A0AAU2JPY7</accession>
<organism evidence="2">
    <name type="scientific">Streptomyces sp. NBC_00049</name>
    <dbReference type="NCBI Taxonomy" id="2903617"/>
    <lineage>
        <taxon>Bacteria</taxon>
        <taxon>Bacillati</taxon>
        <taxon>Actinomycetota</taxon>
        <taxon>Actinomycetes</taxon>
        <taxon>Kitasatosporales</taxon>
        <taxon>Streptomycetaceae</taxon>
        <taxon>Streptomyces</taxon>
    </lineage>
</organism>
<name>A0AAU2JPY7_9ACTN</name>
<dbReference type="EMBL" id="CP108264">
    <property type="protein sequence ID" value="WTU74503.1"/>
    <property type="molecule type" value="Genomic_DNA"/>
</dbReference>
<keyword evidence="1" id="KW-0732">Signal</keyword>
<dbReference type="Pfam" id="PF13416">
    <property type="entry name" value="SBP_bac_8"/>
    <property type="match status" value="1"/>
</dbReference>
<dbReference type="Gene3D" id="3.40.190.10">
    <property type="entry name" value="Periplasmic binding protein-like II"/>
    <property type="match status" value="1"/>
</dbReference>
<evidence type="ECO:0000313" key="2">
    <source>
        <dbReference type="EMBL" id="WTU74503.1"/>
    </source>
</evidence>
<gene>
    <name evidence="2" type="ORF">OG327_14870</name>
</gene>
<dbReference type="PROSITE" id="PS51257">
    <property type="entry name" value="PROKAR_LIPOPROTEIN"/>
    <property type="match status" value="1"/>
</dbReference>
<protein>
    <submittedName>
        <fullName evidence="2">Extracellular solute-binding protein</fullName>
    </submittedName>
</protein>
<sequence length="431" mass="45439">MKGRYLSLAASGAALCLTAVTLTGCGAVDGLTGDNEVTLRVVAADYGDNPQNSSAAYWKKLAGGFEEANPGIHVEVSVYSWTEVDAKVAEMVKAGKAPDIAQIGAYADYAAAGKLYTAEELLSVKTEADFLGPLADAGKVKRVQYGLPFVASTRLLFYNEKLLGDAGVIAKDGKGWQPKSWAELEGAAKKLKGAGVPTPFALPLGREEAQAETMMWMLSGGGGYTDNDEAYSIDSADNVKALEFLRDKLVGQGLTGSVEPGKVDRQAAFDAFTRGEVGMLNGHPTLVKQAAAKGVKFGMVALPTDDGTPHPAMGVADWVMAFKNGHRKESGRFLDYLYEPANVTAFTSAYDLLPVTTSGYRAMESGTGGVPQLKTFLAALPNSRLYPVGKKSWAGVSEDIKQNIGKTVQPGGQPAKVLEEIAASARAAEPR</sequence>
<evidence type="ECO:0000256" key="1">
    <source>
        <dbReference type="SAM" id="SignalP"/>
    </source>
</evidence>
<proteinExistence type="predicted"/>
<feature type="chain" id="PRO_5043513650" evidence="1">
    <location>
        <begin position="20"/>
        <end position="431"/>
    </location>
</feature>
<dbReference type="PANTHER" id="PTHR43649:SF30">
    <property type="entry name" value="ABC TRANSPORTER SUBSTRATE-BINDING PROTEIN"/>
    <property type="match status" value="1"/>
</dbReference>
<dbReference type="InterPro" id="IPR006059">
    <property type="entry name" value="SBP"/>
</dbReference>
<dbReference type="SUPFAM" id="SSF53850">
    <property type="entry name" value="Periplasmic binding protein-like II"/>
    <property type="match status" value="1"/>
</dbReference>